<dbReference type="Proteomes" id="UP000000771">
    <property type="component" value="Chromosome"/>
</dbReference>
<keyword evidence="5 8" id="KW-0460">Magnesium</keyword>
<dbReference type="InterPro" id="IPR008278">
    <property type="entry name" value="4-PPantetheinyl_Trfase_dom"/>
</dbReference>
<feature type="binding site" evidence="8">
    <location>
        <position position="53"/>
    </location>
    <ligand>
        <name>Mg(2+)</name>
        <dbReference type="ChEBI" id="CHEBI:18420"/>
    </ligand>
</feature>
<keyword evidence="1 8" id="KW-0444">Lipid biosynthesis</keyword>
<comment type="similarity">
    <text evidence="8">Belongs to the P-Pant transferase superfamily. AcpS family.</text>
</comment>
<evidence type="ECO:0000256" key="6">
    <source>
        <dbReference type="ARBA" id="ARBA00023098"/>
    </source>
</evidence>
<dbReference type="Pfam" id="PF01648">
    <property type="entry name" value="ACPS"/>
    <property type="match status" value="1"/>
</dbReference>
<dbReference type="EC" id="2.7.8.7" evidence="8"/>
<name>C7M309_ACIFD</name>
<keyword evidence="2 8" id="KW-0808">Transferase</keyword>
<comment type="catalytic activity">
    <reaction evidence="8">
        <text>apo-[ACP] + CoA = holo-[ACP] + adenosine 3',5'-bisphosphate + H(+)</text>
        <dbReference type="Rhea" id="RHEA:12068"/>
        <dbReference type="Rhea" id="RHEA-COMP:9685"/>
        <dbReference type="Rhea" id="RHEA-COMP:9690"/>
        <dbReference type="ChEBI" id="CHEBI:15378"/>
        <dbReference type="ChEBI" id="CHEBI:29999"/>
        <dbReference type="ChEBI" id="CHEBI:57287"/>
        <dbReference type="ChEBI" id="CHEBI:58343"/>
        <dbReference type="ChEBI" id="CHEBI:64479"/>
        <dbReference type="EC" id="2.7.8.7"/>
    </reaction>
</comment>
<evidence type="ECO:0000256" key="4">
    <source>
        <dbReference type="ARBA" id="ARBA00022832"/>
    </source>
</evidence>
<dbReference type="SUPFAM" id="SSF56214">
    <property type="entry name" value="4'-phosphopantetheinyl transferase"/>
    <property type="match status" value="1"/>
</dbReference>
<accession>C7M309</accession>
<keyword evidence="4 8" id="KW-0276">Fatty acid metabolism</keyword>
<dbReference type="RefSeq" id="WP_015797904.1">
    <property type="nucleotide sequence ID" value="NC_013124.1"/>
</dbReference>
<evidence type="ECO:0000256" key="3">
    <source>
        <dbReference type="ARBA" id="ARBA00022723"/>
    </source>
</evidence>
<feature type="binding site" evidence="8">
    <location>
        <position position="8"/>
    </location>
    <ligand>
        <name>Mg(2+)</name>
        <dbReference type="ChEBI" id="CHEBI:18420"/>
    </ligand>
</feature>
<organism evidence="10 11">
    <name type="scientific">Acidimicrobium ferrooxidans (strain DSM 10331 / JCM 15462 / NBRC 103882 / ICP)</name>
    <dbReference type="NCBI Taxonomy" id="525909"/>
    <lineage>
        <taxon>Bacteria</taxon>
        <taxon>Bacillati</taxon>
        <taxon>Actinomycetota</taxon>
        <taxon>Acidimicrobiia</taxon>
        <taxon>Acidimicrobiales</taxon>
        <taxon>Acidimicrobiaceae</taxon>
        <taxon>Acidimicrobium</taxon>
    </lineage>
</organism>
<keyword evidence="6 8" id="KW-0443">Lipid metabolism</keyword>
<evidence type="ECO:0000256" key="7">
    <source>
        <dbReference type="ARBA" id="ARBA00023160"/>
    </source>
</evidence>
<comment type="cofactor">
    <cofactor evidence="8">
        <name>Mg(2+)</name>
        <dbReference type="ChEBI" id="CHEBI:18420"/>
    </cofactor>
</comment>
<evidence type="ECO:0000256" key="1">
    <source>
        <dbReference type="ARBA" id="ARBA00022516"/>
    </source>
</evidence>
<evidence type="ECO:0000256" key="8">
    <source>
        <dbReference type="HAMAP-Rule" id="MF_00101"/>
    </source>
</evidence>
<evidence type="ECO:0000313" key="11">
    <source>
        <dbReference type="Proteomes" id="UP000000771"/>
    </source>
</evidence>
<dbReference type="NCBIfam" id="TIGR00516">
    <property type="entry name" value="acpS"/>
    <property type="match status" value="1"/>
</dbReference>
<evidence type="ECO:0000259" key="9">
    <source>
        <dbReference type="Pfam" id="PF01648"/>
    </source>
</evidence>
<dbReference type="STRING" id="525909.Afer_0435"/>
<dbReference type="InterPro" id="IPR037143">
    <property type="entry name" value="4-PPantetheinyl_Trfase_dom_sf"/>
</dbReference>
<dbReference type="InterPro" id="IPR004568">
    <property type="entry name" value="Ppantetheine-prot_Trfase_dom"/>
</dbReference>
<dbReference type="KEGG" id="afo:Afer_0435"/>
<dbReference type="GO" id="GO:0005737">
    <property type="term" value="C:cytoplasm"/>
    <property type="evidence" value="ECO:0007669"/>
    <property type="project" value="UniProtKB-SubCell"/>
</dbReference>
<evidence type="ECO:0000313" key="10">
    <source>
        <dbReference type="EMBL" id="ACU53403.1"/>
    </source>
</evidence>
<dbReference type="OrthoDB" id="517356at2"/>
<dbReference type="HOGENOM" id="CLU_089696_0_2_11"/>
<dbReference type="EMBL" id="CP001631">
    <property type="protein sequence ID" value="ACU53403.1"/>
    <property type="molecule type" value="Genomic_DNA"/>
</dbReference>
<keyword evidence="11" id="KW-1185">Reference proteome</keyword>
<dbReference type="NCBIfam" id="TIGR00556">
    <property type="entry name" value="pantethn_trn"/>
    <property type="match status" value="1"/>
</dbReference>
<evidence type="ECO:0000256" key="5">
    <source>
        <dbReference type="ARBA" id="ARBA00022842"/>
    </source>
</evidence>
<evidence type="ECO:0000256" key="2">
    <source>
        <dbReference type="ARBA" id="ARBA00022679"/>
    </source>
</evidence>
<dbReference type="InterPro" id="IPR002582">
    <property type="entry name" value="ACPS"/>
</dbReference>
<keyword evidence="3 8" id="KW-0479">Metal-binding</keyword>
<dbReference type="AlphaFoldDB" id="C7M309"/>
<comment type="subcellular location">
    <subcellularLocation>
        <location evidence="8">Cytoplasm</location>
    </subcellularLocation>
</comment>
<reference evidence="10 11" key="1">
    <citation type="journal article" date="2009" name="Stand. Genomic Sci.">
        <title>Complete genome sequence of Acidimicrobium ferrooxidans type strain (ICP).</title>
        <authorList>
            <person name="Clum A."/>
            <person name="Nolan M."/>
            <person name="Lang E."/>
            <person name="Glavina Del Rio T."/>
            <person name="Tice H."/>
            <person name="Copeland A."/>
            <person name="Cheng J.F."/>
            <person name="Lucas S."/>
            <person name="Chen F."/>
            <person name="Bruce D."/>
            <person name="Goodwin L."/>
            <person name="Pitluck S."/>
            <person name="Ivanova N."/>
            <person name="Mavrommatis K."/>
            <person name="Mikhailova N."/>
            <person name="Pati A."/>
            <person name="Chen A."/>
            <person name="Palaniappan K."/>
            <person name="Goker M."/>
            <person name="Spring S."/>
            <person name="Land M."/>
            <person name="Hauser L."/>
            <person name="Chang Y.J."/>
            <person name="Jeffries C.C."/>
            <person name="Chain P."/>
            <person name="Bristow J."/>
            <person name="Eisen J.A."/>
            <person name="Markowitz V."/>
            <person name="Hugenholtz P."/>
            <person name="Kyrpides N.C."/>
            <person name="Klenk H.P."/>
            <person name="Lapidus A."/>
        </authorList>
    </citation>
    <scope>NUCLEOTIDE SEQUENCE [LARGE SCALE GENOMIC DNA]</scope>
    <source>
        <strain evidence="11">DSM 10331 / JCM 15462 / NBRC 103882 / ICP</strain>
    </source>
</reference>
<gene>
    <name evidence="8" type="primary">acpS</name>
    <name evidence="10" type="ordered locus">Afer_0435</name>
</gene>
<comment type="function">
    <text evidence="8">Transfers the 4'-phosphopantetheine moiety from coenzyme A to a Ser of acyl-carrier-protein.</text>
</comment>
<dbReference type="GO" id="GO:0008897">
    <property type="term" value="F:holo-[acyl-carrier-protein] synthase activity"/>
    <property type="evidence" value="ECO:0007669"/>
    <property type="project" value="UniProtKB-UniRule"/>
</dbReference>
<dbReference type="GO" id="GO:0006633">
    <property type="term" value="P:fatty acid biosynthetic process"/>
    <property type="evidence" value="ECO:0007669"/>
    <property type="project" value="UniProtKB-UniRule"/>
</dbReference>
<dbReference type="Gene3D" id="3.90.470.20">
    <property type="entry name" value="4'-phosphopantetheinyl transferase domain"/>
    <property type="match status" value="1"/>
</dbReference>
<dbReference type="HAMAP" id="MF_00101">
    <property type="entry name" value="AcpS"/>
    <property type="match status" value="1"/>
</dbReference>
<keyword evidence="7 8" id="KW-0275">Fatty acid biosynthesis</keyword>
<protein>
    <recommendedName>
        <fullName evidence="8">Holo-[acyl-carrier-protein] synthase</fullName>
        <shortName evidence="8">Holo-ACP synthase</shortName>
        <ecNumber evidence="8">2.7.8.7</ecNumber>
    </recommendedName>
    <alternativeName>
        <fullName evidence="8">4'-phosphopantetheinyl transferase AcpS</fullName>
    </alternativeName>
</protein>
<dbReference type="eggNOG" id="COG0736">
    <property type="taxonomic scope" value="Bacteria"/>
</dbReference>
<sequence length="121" mass="12771">MQVVTGIDVVEVERFRTVLLRTPTLAERVFTEAERDSAKGRPAQLAGRFAVKEAALKALGVGIGAVPLRELEVVSDPSGAPRLELGPGARALADRRGWSSVSCSISHERSVAVAVVVALVV</sequence>
<proteinExistence type="inferred from homology"/>
<dbReference type="GO" id="GO:0000287">
    <property type="term" value="F:magnesium ion binding"/>
    <property type="evidence" value="ECO:0007669"/>
    <property type="project" value="UniProtKB-UniRule"/>
</dbReference>
<feature type="domain" description="4'-phosphopantetheinyl transferase" evidence="9">
    <location>
        <begin position="6"/>
        <end position="98"/>
    </location>
</feature>
<keyword evidence="8" id="KW-0963">Cytoplasm</keyword>